<evidence type="ECO:0000256" key="1">
    <source>
        <dbReference type="ARBA" id="ARBA00000085"/>
    </source>
</evidence>
<feature type="domain" description="Histidine kinase" evidence="5">
    <location>
        <begin position="271"/>
        <end position="484"/>
    </location>
</feature>
<keyword evidence="3" id="KW-0597">Phosphoprotein</keyword>
<dbReference type="EMBL" id="CADCWL010000228">
    <property type="protein sequence ID" value="CAA9581753.1"/>
    <property type="molecule type" value="Genomic_DNA"/>
</dbReference>
<dbReference type="InterPro" id="IPR004358">
    <property type="entry name" value="Sig_transdc_His_kin-like_C"/>
</dbReference>
<dbReference type="SMART" id="SM00387">
    <property type="entry name" value="HATPase_c"/>
    <property type="match status" value="1"/>
</dbReference>
<dbReference type="InterPro" id="IPR036890">
    <property type="entry name" value="HATPase_C_sf"/>
</dbReference>
<dbReference type="Gene3D" id="3.30.565.10">
    <property type="entry name" value="Histidine kinase-like ATPase, C-terminal domain"/>
    <property type="match status" value="1"/>
</dbReference>
<feature type="region of interest" description="Disordered" evidence="4">
    <location>
        <begin position="41"/>
        <end position="76"/>
    </location>
</feature>
<dbReference type="PANTHER" id="PTHR43547:SF2">
    <property type="entry name" value="HYBRID SIGNAL TRANSDUCTION HISTIDINE KINASE C"/>
    <property type="match status" value="1"/>
</dbReference>
<evidence type="ECO:0000256" key="4">
    <source>
        <dbReference type="SAM" id="MobiDB-lite"/>
    </source>
</evidence>
<dbReference type="CDD" id="cd00082">
    <property type="entry name" value="HisKA"/>
    <property type="match status" value="1"/>
</dbReference>
<protein>
    <recommendedName>
        <fullName evidence="2">histidine kinase</fullName>
        <ecNumber evidence="2">2.7.13.3</ecNumber>
    </recommendedName>
</protein>
<comment type="catalytic activity">
    <reaction evidence="1">
        <text>ATP + protein L-histidine = ADP + protein N-phospho-L-histidine.</text>
        <dbReference type="EC" id="2.7.13.3"/>
    </reaction>
</comment>
<dbReference type="SUPFAM" id="SSF55874">
    <property type="entry name" value="ATPase domain of HSP90 chaperone/DNA topoisomerase II/histidine kinase"/>
    <property type="match status" value="1"/>
</dbReference>
<sequence length="500" mass="53340">MPRVEAIVAWSTAALRRLLESALDAFLGRLRDAAATKSRRRWRDDRSLVDRGPGPATGCVLRRDRGGTMGDEGAPLPTDARVVADRRLHTTLECLLAIEATEVSAAMTEAAQLVADALGADKVDAMLHEPAGDCLVAVGTSPTPMGRRQHELGLNRLRVANDGREADVFRTGTPYITGCAHEDPGQVPGIVHELGVRSSLIVPLDVAGERRGVLLASSARENRFAEDDLRFLGAVSRWVGVIAHRAELVERIAADAAERGRQMAADELVTVLAHDLGNQLAPLQTRIDLLRRRAQREGRELDLRDAGEAARSLLRFRRLIADLLDVGRIEQGLFGVEPRPFDLAVLARETADTLGLGRGAIEVRTPARLEVRADPDRIRQALENLLTNAVKHSPAGTPVLLTVDEAERAGARCAVVGVADQGPGIPPALVPRLFDRFARGPGSSGLGLGLYLAHQIAAAHGGSLTVDPNRSAGARFVLELPAAGSAVAEPNSTDDRGGDA</sequence>
<dbReference type="InterPro" id="IPR005467">
    <property type="entry name" value="His_kinase_dom"/>
</dbReference>
<dbReference type="PANTHER" id="PTHR43547">
    <property type="entry name" value="TWO-COMPONENT HISTIDINE KINASE"/>
    <property type="match status" value="1"/>
</dbReference>
<dbReference type="Pfam" id="PF02518">
    <property type="entry name" value="HATPase_c"/>
    <property type="match status" value="1"/>
</dbReference>
<dbReference type="SMART" id="SM00065">
    <property type="entry name" value="GAF"/>
    <property type="match status" value="1"/>
</dbReference>
<organism evidence="6">
    <name type="scientific">uncultured Thermomicrobiales bacterium</name>
    <dbReference type="NCBI Taxonomy" id="1645740"/>
    <lineage>
        <taxon>Bacteria</taxon>
        <taxon>Pseudomonadati</taxon>
        <taxon>Thermomicrobiota</taxon>
        <taxon>Thermomicrobia</taxon>
        <taxon>Thermomicrobiales</taxon>
        <taxon>environmental samples</taxon>
    </lineage>
</organism>
<evidence type="ECO:0000256" key="2">
    <source>
        <dbReference type="ARBA" id="ARBA00012438"/>
    </source>
</evidence>
<dbReference type="InterPro" id="IPR029016">
    <property type="entry name" value="GAF-like_dom_sf"/>
</dbReference>
<dbReference type="Gene3D" id="3.30.450.40">
    <property type="match status" value="1"/>
</dbReference>
<dbReference type="SUPFAM" id="SSF55781">
    <property type="entry name" value="GAF domain-like"/>
    <property type="match status" value="1"/>
</dbReference>
<dbReference type="InterPro" id="IPR003661">
    <property type="entry name" value="HisK_dim/P_dom"/>
</dbReference>
<dbReference type="SUPFAM" id="SSF47384">
    <property type="entry name" value="Homodimeric domain of signal transducing histidine kinase"/>
    <property type="match status" value="1"/>
</dbReference>
<gene>
    <name evidence="6" type="ORF">AVDCRST_MAG19-4091</name>
</gene>
<dbReference type="Pfam" id="PF01590">
    <property type="entry name" value="GAF"/>
    <property type="match status" value="1"/>
</dbReference>
<evidence type="ECO:0000259" key="5">
    <source>
        <dbReference type="PROSITE" id="PS50109"/>
    </source>
</evidence>
<dbReference type="CDD" id="cd00075">
    <property type="entry name" value="HATPase"/>
    <property type="match status" value="1"/>
</dbReference>
<proteinExistence type="predicted"/>
<name>A0A6J4VP69_9BACT</name>
<dbReference type="EC" id="2.7.13.3" evidence="2"/>
<accession>A0A6J4VP69</accession>
<evidence type="ECO:0000313" key="6">
    <source>
        <dbReference type="EMBL" id="CAA9581753.1"/>
    </source>
</evidence>
<dbReference type="Gene3D" id="1.10.287.130">
    <property type="match status" value="1"/>
</dbReference>
<dbReference type="GO" id="GO:0000155">
    <property type="term" value="F:phosphorelay sensor kinase activity"/>
    <property type="evidence" value="ECO:0007669"/>
    <property type="project" value="InterPro"/>
</dbReference>
<dbReference type="PROSITE" id="PS50109">
    <property type="entry name" value="HIS_KIN"/>
    <property type="match status" value="1"/>
</dbReference>
<dbReference type="PRINTS" id="PR00344">
    <property type="entry name" value="BCTRLSENSOR"/>
</dbReference>
<dbReference type="InterPro" id="IPR036097">
    <property type="entry name" value="HisK_dim/P_sf"/>
</dbReference>
<dbReference type="InterPro" id="IPR003018">
    <property type="entry name" value="GAF"/>
</dbReference>
<evidence type="ECO:0000256" key="3">
    <source>
        <dbReference type="ARBA" id="ARBA00022553"/>
    </source>
</evidence>
<reference evidence="6" key="1">
    <citation type="submission" date="2020-02" db="EMBL/GenBank/DDBJ databases">
        <authorList>
            <person name="Meier V. D."/>
        </authorList>
    </citation>
    <scope>NUCLEOTIDE SEQUENCE</scope>
    <source>
        <strain evidence="6">AVDCRST_MAG19</strain>
    </source>
</reference>
<dbReference type="AlphaFoldDB" id="A0A6J4VP69"/>
<dbReference type="SMART" id="SM00388">
    <property type="entry name" value="HisKA"/>
    <property type="match status" value="1"/>
</dbReference>
<dbReference type="InterPro" id="IPR003594">
    <property type="entry name" value="HATPase_dom"/>
</dbReference>